<protein>
    <submittedName>
        <fullName evidence="2">Uncharacterized protein</fullName>
    </submittedName>
</protein>
<gene>
    <name evidence="2" type="ORF">LIER_20820</name>
</gene>
<dbReference type="Proteomes" id="UP001454036">
    <property type="component" value="Unassembled WGS sequence"/>
</dbReference>
<comment type="caution">
    <text evidence="2">The sequence shown here is derived from an EMBL/GenBank/DDBJ whole genome shotgun (WGS) entry which is preliminary data.</text>
</comment>
<proteinExistence type="predicted"/>
<sequence>MWCIAFQAEKLLMSLVLRNCLIMGIGPPNSPFPLSPQIEAVAYSRGVGTRIVSDLGHYLSLILNLNLVPQALMIAKLELSYEILANFMCESDK</sequence>
<organism evidence="2 3">
    <name type="scientific">Lithospermum erythrorhizon</name>
    <name type="common">Purple gromwell</name>
    <name type="synonym">Lithospermum officinale var. erythrorhizon</name>
    <dbReference type="NCBI Taxonomy" id="34254"/>
    <lineage>
        <taxon>Eukaryota</taxon>
        <taxon>Viridiplantae</taxon>
        <taxon>Streptophyta</taxon>
        <taxon>Embryophyta</taxon>
        <taxon>Tracheophyta</taxon>
        <taxon>Spermatophyta</taxon>
        <taxon>Magnoliopsida</taxon>
        <taxon>eudicotyledons</taxon>
        <taxon>Gunneridae</taxon>
        <taxon>Pentapetalae</taxon>
        <taxon>asterids</taxon>
        <taxon>lamiids</taxon>
        <taxon>Boraginales</taxon>
        <taxon>Boraginaceae</taxon>
        <taxon>Boraginoideae</taxon>
        <taxon>Lithospermeae</taxon>
        <taxon>Lithospermum</taxon>
    </lineage>
</organism>
<name>A0AAV3QP01_LITER</name>
<dbReference type="AlphaFoldDB" id="A0AAV3QP01"/>
<accession>A0AAV3QP01</accession>
<keyword evidence="1" id="KW-0732">Signal</keyword>
<evidence type="ECO:0000313" key="3">
    <source>
        <dbReference type="Proteomes" id="UP001454036"/>
    </source>
</evidence>
<dbReference type="EMBL" id="BAABME010005368">
    <property type="protein sequence ID" value="GAA0165413.1"/>
    <property type="molecule type" value="Genomic_DNA"/>
</dbReference>
<keyword evidence="3" id="KW-1185">Reference proteome</keyword>
<evidence type="ECO:0000313" key="2">
    <source>
        <dbReference type="EMBL" id="GAA0165413.1"/>
    </source>
</evidence>
<feature type="signal peptide" evidence="1">
    <location>
        <begin position="1"/>
        <end position="18"/>
    </location>
</feature>
<reference evidence="2 3" key="1">
    <citation type="submission" date="2024-01" db="EMBL/GenBank/DDBJ databases">
        <title>The complete chloroplast genome sequence of Lithospermum erythrorhizon: insights into the phylogenetic relationship among Boraginaceae species and the maternal lineages of purple gromwells.</title>
        <authorList>
            <person name="Okada T."/>
            <person name="Watanabe K."/>
        </authorList>
    </citation>
    <scope>NUCLEOTIDE SEQUENCE [LARGE SCALE GENOMIC DNA]</scope>
</reference>
<feature type="chain" id="PRO_5043427693" evidence="1">
    <location>
        <begin position="19"/>
        <end position="93"/>
    </location>
</feature>
<evidence type="ECO:0000256" key="1">
    <source>
        <dbReference type="SAM" id="SignalP"/>
    </source>
</evidence>